<accession>A0AAN4RJS1</accession>
<dbReference type="PANTHER" id="PTHR33154">
    <property type="entry name" value="TRANSCRIPTIONAL REGULATOR, ARSR FAMILY"/>
    <property type="match status" value="1"/>
</dbReference>
<dbReference type="RefSeq" id="WP_202583598.1">
    <property type="nucleotide sequence ID" value="NZ_BKBO01000007.1"/>
</dbReference>
<dbReference type="PRINTS" id="PR00778">
    <property type="entry name" value="HTHARSR"/>
</dbReference>
<keyword evidence="2" id="KW-0238">DNA-binding</keyword>
<dbReference type="Pfam" id="PF01022">
    <property type="entry name" value="HTH_5"/>
    <property type="match status" value="1"/>
</dbReference>
<dbReference type="InterPro" id="IPR036388">
    <property type="entry name" value="WH-like_DNA-bd_sf"/>
</dbReference>
<dbReference type="SMART" id="SM00418">
    <property type="entry name" value="HTH_ARSR"/>
    <property type="match status" value="1"/>
</dbReference>
<sequence length="115" mass="13420">MEKQDFQQLKNEFATIREFLLALGDEKRQIIIMALLEQETCEGLRVTDLTELTHLSRPAVSHHLNILKQANIVAIRSEGTKNYYYFSNMIDSVKDMKKLNDHLLTLLEEKDNDIK</sequence>
<evidence type="ECO:0000313" key="7">
    <source>
        <dbReference type="Proteomes" id="UP000886597"/>
    </source>
</evidence>
<evidence type="ECO:0000313" key="8">
    <source>
        <dbReference type="Proteomes" id="UP000886607"/>
    </source>
</evidence>
<dbReference type="Proteomes" id="UP000886607">
    <property type="component" value="Unassembled WGS sequence"/>
</dbReference>
<evidence type="ECO:0000256" key="2">
    <source>
        <dbReference type="ARBA" id="ARBA00023125"/>
    </source>
</evidence>
<gene>
    <name evidence="6" type="primary">arsR_1</name>
    <name evidence="5" type="ORF">TK11N_06390</name>
    <name evidence="6" type="ORF">TK2N_07150</name>
</gene>
<dbReference type="GO" id="GO:0003700">
    <property type="term" value="F:DNA-binding transcription factor activity"/>
    <property type="evidence" value="ECO:0007669"/>
    <property type="project" value="InterPro"/>
</dbReference>
<evidence type="ECO:0000313" key="5">
    <source>
        <dbReference type="EMBL" id="GEQ48787.1"/>
    </source>
</evidence>
<evidence type="ECO:0000256" key="1">
    <source>
        <dbReference type="ARBA" id="ARBA00023015"/>
    </source>
</evidence>
<dbReference type="NCBIfam" id="NF033788">
    <property type="entry name" value="HTH_metalloreg"/>
    <property type="match status" value="1"/>
</dbReference>
<protein>
    <submittedName>
        <fullName evidence="6">ArsR family transcriptional regulator</fullName>
    </submittedName>
</protein>
<keyword evidence="1" id="KW-0805">Transcription regulation</keyword>
<reference evidence="6" key="1">
    <citation type="submission" date="2019-08" db="EMBL/GenBank/DDBJ databases">
        <authorList>
            <person name="Ishikawa M."/>
            <person name="Suzuki T."/>
            <person name="Matsutani M."/>
        </authorList>
    </citation>
    <scope>NUCLEOTIDE SEQUENCE</scope>
    <source>
        <strain evidence="6">7C1</strain>
        <strain evidence="5">8C4</strain>
    </source>
</reference>
<dbReference type="PROSITE" id="PS50987">
    <property type="entry name" value="HTH_ARSR_2"/>
    <property type="match status" value="1"/>
</dbReference>
<keyword evidence="3" id="KW-0804">Transcription</keyword>
<feature type="domain" description="HTH arsR-type" evidence="4">
    <location>
        <begin position="9"/>
        <end position="115"/>
    </location>
</feature>
<evidence type="ECO:0000256" key="3">
    <source>
        <dbReference type="ARBA" id="ARBA00023163"/>
    </source>
</evidence>
<dbReference type="EMBL" id="BKBO01000007">
    <property type="protein sequence ID" value="GEQ48787.1"/>
    <property type="molecule type" value="Genomic_DNA"/>
</dbReference>
<dbReference type="GO" id="GO:0003677">
    <property type="term" value="F:DNA binding"/>
    <property type="evidence" value="ECO:0007669"/>
    <property type="project" value="UniProtKB-KW"/>
</dbReference>
<dbReference type="CDD" id="cd00090">
    <property type="entry name" value="HTH_ARSR"/>
    <property type="match status" value="1"/>
</dbReference>
<dbReference type="InterPro" id="IPR001845">
    <property type="entry name" value="HTH_ArsR_DNA-bd_dom"/>
</dbReference>
<dbReference type="Gene3D" id="1.10.10.10">
    <property type="entry name" value="Winged helix-like DNA-binding domain superfamily/Winged helix DNA-binding domain"/>
    <property type="match status" value="1"/>
</dbReference>
<evidence type="ECO:0000259" key="4">
    <source>
        <dbReference type="PROSITE" id="PS50987"/>
    </source>
</evidence>
<dbReference type="SUPFAM" id="SSF46785">
    <property type="entry name" value="Winged helix' DNA-binding domain"/>
    <property type="match status" value="1"/>
</dbReference>
<evidence type="ECO:0000313" key="6">
    <source>
        <dbReference type="EMBL" id="GEQ53871.1"/>
    </source>
</evidence>
<dbReference type="EMBL" id="BKBQ01000008">
    <property type="protein sequence ID" value="GEQ53871.1"/>
    <property type="molecule type" value="Genomic_DNA"/>
</dbReference>
<organism evidence="6 7">
    <name type="scientific">Tetragenococcus koreensis</name>
    <dbReference type="NCBI Taxonomy" id="290335"/>
    <lineage>
        <taxon>Bacteria</taxon>
        <taxon>Bacillati</taxon>
        <taxon>Bacillota</taxon>
        <taxon>Bacilli</taxon>
        <taxon>Lactobacillales</taxon>
        <taxon>Enterococcaceae</taxon>
        <taxon>Tetragenococcus</taxon>
    </lineage>
</organism>
<dbReference type="PANTHER" id="PTHR33154:SF33">
    <property type="entry name" value="TRANSCRIPTIONAL REPRESSOR SDPR"/>
    <property type="match status" value="1"/>
</dbReference>
<dbReference type="AlphaFoldDB" id="A0AAN4RJS1"/>
<name>A0AAN4RJS1_9ENTE</name>
<dbReference type="InterPro" id="IPR051081">
    <property type="entry name" value="HTH_MetalResp_TranReg"/>
</dbReference>
<reference evidence="6" key="2">
    <citation type="journal article" date="2020" name="Int. Dairy J.">
        <title>Lactic acid bacterial diversity in Brie cheese focusing on salt concentration and pH of isolation medium and characterisation of halophilic and alkaliphilic lactic acid bacterial isolates.</title>
        <authorList>
            <person name="Unno R."/>
            <person name="Matsutani M."/>
            <person name="Suzuki T."/>
            <person name="Kodama K."/>
            <person name="Matsushita H."/>
            <person name="Yamasato K."/>
            <person name="Koizumi Y."/>
            <person name="Ishikawa M."/>
        </authorList>
    </citation>
    <scope>NUCLEOTIDE SEQUENCE</scope>
    <source>
        <strain evidence="6">7C1</strain>
        <strain evidence="5">8C4</strain>
    </source>
</reference>
<dbReference type="Proteomes" id="UP000886597">
    <property type="component" value="Unassembled WGS sequence"/>
</dbReference>
<keyword evidence="8" id="KW-1185">Reference proteome</keyword>
<dbReference type="InterPro" id="IPR011991">
    <property type="entry name" value="ArsR-like_HTH"/>
</dbReference>
<proteinExistence type="predicted"/>
<dbReference type="InterPro" id="IPR036390">
    <property type="entry name" value="WH_DNA-bd_sf"/>
</dbReference>
<comment type="caution">
    <text evidence="6">The sequence shown here is derived from an EMBL/GenBank/DDBJ whole genome shotgun (WGS) entry which is preliminary data.</text>
</comment>